<feature type="transmembrane region" description="Helical" evidence="5">
    <location>
        <begin position="181"/>
        <end position="200"/>
    </location>
</feature>
<keyword evidence="4 5" id="KW-0472">Membrane</keyword>
<dbReference type="InterPro" id="IPR004695">
    <property type="entry name" value="SLAC1/Mae1/Ssu1/TehA"/>
</dbReference>
<name>A0A402BBH6_9CHLR</name>
<evidence type="ECO:0000256" key="2">
    <source>
        <dbReference type="ARBA" id="ARBA00022692"/>
    </source>
</evidence>
<feature type="transmembrane region" description="Helical" evidence="5">
    <location>
        <begin position="55"/>
        <end position="77"/>
    </location>
</feature>
<dbReference type="Proteomes" id="UP000287171">
    <property type="component" value="Unassembled WGS sequence"/>
</dbReference>
<feature type="transmembrane region" description="Helical" evidence="5">
    <location>
        <begin position="244"/>
        <end position="265"/>
    </location>
</feature>
<evidence type="ECO:0000256" key="3">
    <source>
        <dbReference type="ARBA" id="ARBA00022989"/>
    </source>
</evidence>
<dbReference type="Gene3D" id="1.50.10.150">
    <property type="entry name" value="Voltage-dependent anion channel"/>
    <property type="match status" value="1"/>
</dbReference>
<gene>
    <name evidence="6" type="ORF">KDA_42650</name>
</gene>
<dbReference type="AlphaFoldDB" id="A0A402BBH6"/>
<evidence type="ECO:0000313" key="6">
    <source>
        <dbReference type="EMBL" id="GCE28781.1"/>
    </source>
</evidence>
<dbReference type="RefSeq" id="WP_126628957.1">
    <property type="nucleotide sequence ID" value="NZ_BIFT01000001.1"/>
</dbReference>
<dbReference type="PANTHER" id="PTHR37955">
    <property type="entry name" value="TELLURITE RESISTANCE PROTEIN TEHA"/>
    <property type="match status" value="1"/>
</dbReference>
<keyword evidence="7" id="KW-1185">Reference proteome</keyword>
<reference evidence="7" key="1">
    <citation type="submission" date="2018-12" db="EMBL/GenBank/DDBJ databases">
        <title>Tengunoibacter tsumagoiensis gen. nov., sp. nov., Dictyobacter kobayashii sp. nov., D. alpinus sp. nov., and D. joshuensis sp. nov. and description of Dictyobacteraceae fam. nov. within the order Ktedonobacterales isolated from Tengu-no-mugimeshi.</title>
        <authorList>
            <person name="Wang C.M."/>
            <person name="Zheng Y."/>
            <person name="Sakai Y."/>
            <person name="Toyoda A."/>
            <person name="Minakuchi Y."/>
            <person name="Abe K."/>
            <person name="Yokota A."/>
            <person name="Yabe S."/>
        </authorList>
    </citation>
    <scope>NUCLEOTIDE SEQUENCE [LARGE SCALE GENOMIC DNA]</scope>
    <source>
        <strain evidence="7">Uno16</strain>
    </source>
</reference>
<comment type="subcellular location">
    <subcellularLocation>
        <location evidence="1">Membrane</location>
        <topology evidence="1">Multi-pass membrane protein</topology>
    </subcellularLocation>
</comment>
<feature type="transmembrane region" description="Helical" evidence="5">
    <location>
        <begin position="272"/>
        <end position="289"/>
    </location>
</feature>
<dbReference type="InterPro" id="IPR052951">
    <property type="entry name" value="Tellurite_res_ion_channel"/>
</dbReference>
<dbReference type="GO" id="GO:0046583">
    <property type="term" value="F:monoatomic cation efflux transmembrane transporter activity"/>
    <property type="evidence" value="ECO:0007669"/>
    <property type="project" value="TreeGrafter"/>
</dbReference>
<evidence type="ECO:0000256" key="1">
    <source>
        <dbReference type="ARBA" id="ARBA00004141"/>
    </source>
</evidence>
<comment type="caution">
    <text evidence="6">The sequence shown here is derived from an EMBL/GenBank/DDBJ whole genome shotgun (WGS) entry which is preliminary data.</text>
</comment>
<feature type="transmembrane region" description="Helical" evidence="5">
    <location>
        <begin position="21"/>
        <end position="43"/>
    </location>
</feature>
<feature type="transmembrane region" description="Helical" evidence="5">
    <location>
        <begin position="301"/>
        <end position="323"/>
    </location>
</feature>
<proteinExistence type="predicted"/>
<sequence length="337" mass="36303">MPFHEQVDMHTERSEVDSMHTLLAIPPNFYSIPFGLVGLARGWRLASNFYGLPVWIGNALFLLAAVIFLLFLVLLIIKLLIAPKMVLADLTNSAVGPFFSLLPIIGMLLAVGLAPYALSGARVLFLVFFVATVLIGGWYTGQWIIAALDADKFGPGYFLPTVAGGILGADSAASFGLTGLAWISFGLGIISWLMLSPIILNRLYLRPNFPAALIPTLAIVIVPSVIAGNAYFTLTGNRVDPVAYILAGYTVLMALVQLRLLTLYLKLPFSPGLWSFTFSYAATAAYALRWLHLQHFAGATLLGYIVLAAITLFIGGILLRSLIALGQGTFLPRAGNS</sequence>
<evidence type="ECO:0000256" key="5">
    <source>
        <dbReference type="SAM" id="Phobius"/>
    </source>
</evidence>
<evidence type="ECO:0000313" key="7">
    <source>
        <dbReference type="Proteomes" id="UP000287171"/>
    </source>
</evidence>
<dbReference type="OrthoDB" id="5017340at2"/>
<dbReference type="Pfam" id="PF03595">
    <property type="entry name" value="SLAC1"/>
    <property type="match status" value="1"/>
</dbReference>
<feature type="transmembrane region" description="Helical" evidence="5">
    <location>
        <begin position="212"/>
        <end position="232"/>
    </location>
</feature>
<keyword evidence="3 5" id="KW-1133">Transmembrane helix</keyword>
<keyword evidence="2 5" id="KW-0812">Transmembrane</keyword>
<accession>A0A402BBH6</accession>
<dbReference type="GO" id="GO:0005886">
    <property type="term" value="C:plasma membrane"/>
    <property type="evidence" value="ECO:0007669"/>
    <property type="project" value="TreeGrafter"/>
</dbReference>
<feature type="transmembrane region" description="Helical" evidence="5">
    <location>
        <begin position="98"/>
        <end position="118"/>
    </location>
</feature>
<dbReference type="InterPro" id="IPR038665">
    <property type="entry name" value="Voltage-dep_anion_channel_sf"/>
</dbReference>
<dbReference type="EMBL" id="BIFT01000001">
    <property type="protein sequence ID" value="GCE28781.1"/>
    <property type="molecule type" value="Genomic_DNA"/>
</dbReference>
<feature type="transmembrane region" description="Helical" evidence="5">
    <location>
        <begin position="124"/>
        <end position="145"/>
    </location>
</feature>
<organism evidence="6 7">
    <name type="scientific">Dictyobacter alpinus</name>
    <dbReference type="NCBI Taxonomy" id="2014873"/>
    <lineage>
        <taxon>Bacteria</taxon>
        <taxon>Bacillati</taxon>
        <taxon>Chloroflexota</taxon>
        <taxon>Ktedonobacteria</taxon>
        <taxon>Ktedonobacterales</taxon>
        <taxon>Dictyobacteraceae</taxon>
        <taxon>Dictyobacter</taxon>
    </lineage>
</organism>
<protein>
    <submittedName>
        <fullName evidence="6">Dicarboxylate transporter/tellurite-resistance protein TehA</fullName>
    </submittedName>
</protein>
<evidence type="ECO:0000256" key="4">
    <source>
        <dbReference type="ARBA" id="ARBA00023136"/>
    </source>
</evidence>
<dbReference type="PANTHER" id="PTHR37955:SF1">
    <property type="entry name" value="DEP DOMAIN-CONTAINING PROTEIN"/>
    <property type="match status" value="1"/>
</dbReference>